<dbReference type="Proteomes" id="UP001165740">
    <property type="component" value="Chromosome 14"/>
</dbReference>
<proteinExistence type="predicted"/>
<accession>A0A9W2YX44</accession>
<feature type="transmembrane region" description="Helical" evidence="2">
    <location>
        <begin position="383"/>
        <end position="401"/>
    </location>
</feature>
<feature type="transmembrane region" description="Helical" evidence="2">
    <location>
        <begin position="21"/>
        <end position="43"/>
    </location>
</feature>
<organism evidence="3 4">
    <name type="scientific">Biomphalaria glabrata</name>
    <name type="common">Bloodfluke planorb</name>
    <name type="synonym">Freshwater snail</name>
    <dbReference type="NCBI Taxonomy" id="6526"/>
    <lineage>
        <taxon>Eukaryota</taxon>
        <taxon>Metazoa</taxon>
        <taxon>Spiralia</taxon>
        <taxon>Lophotrochozoa</taxon>
        <taxon>Mollusca</taxon>
        <taxon>Gastropoda</taxon>
        <taxon>Heterobranchia</taxon>
        <taxon>Euthyneura</taxon>
        <taxon>Panpulmonata</taxon>
        <taxon>Hygrophila</taxon>
        <taxon>Lymnaeoidea</taxon>
        <taxon>Planorbidae</taxon>
        <taxon>Biomphalaria</taxon>
    </lineage>
</organism>
<dbReference type="RefSeq" id="XP_055867308.1">
    <property type="nucleotide sequence ID" value="XM_056011333.1"/>
</dbReference>
<keyword evidence="3" id="KW-1185">Reference proteome</keyword>
<feature type="transmembrane region" description="Helical" evidence="2">
    <location>
        <begin position="305"/>
        <end position="330"/>
    </location>
</feature>
<dbReference type="GeneID" id="129922962"/>
<evidence type="ECO:0000256" key="2">
    <source>
        <dbReference type="SAM" id="Phobius"/>
    </source>
</evidence>
<dbReference type="OrthoDB" id="6168740at2759"/>
<feature type="region of interest" description="Disordered" evidence="1">
    <location>
        <begin position="497"/>
        <end position="539"/>
    </location>
</feature>
<reference evidence="4" key="1">
    <citation type="submission" date="2025-08" db="UniProtKB">
        <authorList>
            <consortium name="RefSeq"/>
        </authorList>
    </citation>
    <scope>IDENTIFICATION</scope>
</reference>
<feature type="compositionally biased region" description="Basic and acidic residues" evidence="1">
    <location>
        <begin position="522"/>
        <end position="531"/>
    </location>
</feature>
<evidence type="ECO:0000313" key="3">
    <source>
        <dbReference type="Proteomes" id="UP001165740"/>
    </source>
</evidence>
<keyword evidence="2" id="KW-0472">Membrane</keyword>
<feature type="region of interest" description="Disordered" evidence="1">
    <location>
        <begin position="456"/>
        <end position="476"/>
    </location>
</feature>
<keyword evidence="2" id="KW-0812">Transmembrane</keyword>
<dbReference type="AlphaFoldDB" id="A0A9W2YX44"/>
<evidence type="ECO:0000256" key="1">
    <source>
        <dbReference type="SAM" id="MobiDB-lite"/>
    </source>
</evidence>
<feature type="compositionally biased region" description="Basic residues" evidence="1">
    <location>
        <begin position="509"/>
        <end position="521"/>
    </location>
</feature>
<keyword evidence="2" id="KW-1133">Transmembrane helix</keyword>
<gene>
    <name evidence="4" type="primary">LOC129922962</name>
</gene>
<feature type="transmembrane region" description="Helical" evidence="2">
    <location>
        <begin position="350"/>
        <end position="371"/>
    </location>
</feature>
<feature type="compositionally biased region" description="Basic and acidic residues" evidence="1">
    <location>
        <begin position="461"/>
        <end position="471"/>
    </location>
</feature>
<name>A0A9W2YX44_BIOGL</name>
<sequence length="605" mass="67291">MDGGSYPSHMKSRNHFFMARIFECEILIMLILGCIGDSVGSIVQLNPYFKESNSDCQAGFLDGLDRYIYNGTLNITSQDLNQRPRVIFEMQRFSSFGFTTICLLTINPNCDSTLASDDCYCLNKPDSIVEFFLNITANTQFSNGSLRIRWPNFGASPDISNEEPVPSIYTDTIETLKVDNILVSLDKCNFHFTATHLIEWCVTGSSSRILTLNISSTTLHSQSDCINKTYIFSNAERSPIDFNASYIELNECKRTKTKVCLVNYVSSTTIASTLKTSSDTTVYNTTTTVSSNVQSTSNATISKELAGVLSAHIVCTVTAIIISVIVIVIILVKVQKQLPNDKTRPRHVDLLCITISLFEFLQIVLVTVAGVKFAGEGQASLEIWKIMIIYQAIVNIILLTVESLLLGIKTSCGGFQMASQALFYIVIIICIHTVIGIIAVPFLWHSCGNAGIQLKKNSPSVDRKSDSDNHGNKKTNKIQSAANSGQEMTAQFSAPVPQNLQDSSDHLGQRKRPKQSKRQKREHSIKQKDSSEIDDEVTSRRIGTASEIKLKLNETNRILESKENILHLETNTNSSISRKRPTSIEETNYPNIDLVNPRRLPPLKK</sequence>
<feature type="transmembrane region" description="Helical" evidence="2">
    <location>
        <begin position="422"/>
        <end position="444"/>
    </location>
</feature>
<protein>
    <submittedName>
        <fullName evidence="4">Uncharacterized protein LOC129922962 isoform X1</fullName>
    </submittedName>
</protein>
<evidence type="ECO:0000313" key="4">
    <source>
        <dbReference type="RefSeq" id="XP_055867308.1"/>
    </source>
</evidence>